<feature type="transmembrane region" description="Helical" evidence="1">
    <location>
        <begin position="17"/>
        <end position="37"/>
    </location>
</feature>
<evidence type="ECO:0000313" key="2">
    <source>
        <dbReference type="EMBL" id="AJD46806.1"/>
    </source>
</evidence>
<proteinExistence type="predicted"/>
<dbReference type="RefSeq" id="WP_008736537.1">
    <property type="nucleotide sequence ID" value="NZ_CP004387.1"/>
</dbReference>
<feature type="transmembrane region" description="Helical" evidence="1">
    <location>
        <begin position="49"/>
        <end position="70"/>
    </location>
</feature>
<sequence length="129" mass="14387">MNENQRLQQIIRLRRKAMWIMVVISLVLALVLGAVQYGHLALSEGAVRYLFTVMMSTGFAAVVFMVMLAYALRGWVWALILLVFSMVVPVVGLIGIVMMNFQATMRLRELQLDAERKAAALAAADEDDA</sequence>
<dbReference type="HOGENOM" id="CLU_1944157_0_0_6"/>
<dbReference type="KEGG" id="apac:S7S_01920"/>
<feature type="transmembrane region" description="Helical" evidence="1">
    <location>
        <begin position="76"/>
        <end position="101"/>
    </location>
</feature>
<dbReference type="OrthoDB" id="9860782at2"/>
<dbReference type="EMBL" id="CP004387">
    <property type="protein sequence ID" value="AJD46806.1"/>
    <property type="molecule type" value="Genomic_DNA"/>
</dbReference>
<gene>
    <name evidence="2" type="ORF">S7S_01920</name>
</gene>
<keyword evidence="1" id="KW-1133">Transmembrane helix</keyword>
<evidence type="ECO:0000256" key="1">
    <source>
        <dbReference type="SAM" id="Phobius"/>
    </source>
</evidence>
<dbReference type="STRING" id="391936.S7S_01920"/>
<name>A0A0B4XIA4_9GAMM</name>
<keyword evidence="1" id="KW-0812">Transmembrane</keyword>
<dbReference type="AlphaFoldDB" id="A0A0B4XIA4"/>
<keyword evidence="3" id="KW-1185">Reference proteome</keyword>
<organism evidence="2 3">
    <name type="scientific">Isoalcanivorax pacificus W11-5</name>
    <dbReference type="NCBI Taxonomy" id="391936"/>
    <lineage>
        <taxon>Bacteria</taxon>
        <taxon>Pseudomonadati</taxon>
        <taxon>Pseudomonadota</taxon>
        <taxon>Gammaproteobacteria</taxon>
        <taxon>Oceanospirillales</taxon>
        <taxon>Alcanivoracaceae</taxon>
        <taxon>Isoalcanivorax</taxon>
    </lineage>
</organism>
<accession>A0A0B4XIA4</accession>
<evidence type="ECO:0000313" key="3">
    <source>
        <dbReference type="Proteomes" id="UP000006764"/>
    </source>
</evidence>
<dbReference type="Proteomes" id="UP000006764">
    <property type="component" value="Chromosome"/>
</dbReference>
<protein>
    <submittedName>
        <fullName evidence="2">Uncharacterized protein</fullName>
    </submittedName>
</protein>
<keyword evidence="1" id="KW-0472">Membrane</keyword>
<reference evidence="2 3" key="1">
    <citation type="journal article" date="2012" name="J. Bacteriol.">
        <title>Genome sequence of an alkane-degrading bacterium, Alcanivorax pacificus type strain W11-5, isolated from deep sea sediment.</title>
        <authorList>
            <person name="Lai Q."/>
            <person name="Shao Z."/>
        </authorList>
    </citation>
    <scope>NUCLEOTIDE SEQUENCE [LARGE SCALE GENOMIC DNA]</scope>
    <source>
        <strain evidence="2 3">W11-5</strain>
    </source>
</reference>